<dbReference type="Proteomes" id="UP000008461">
    <property type="component" value="Chromosome"/>
</dbReference>
<feature type="transmembrane region" description="Helical" evidence="1">
    <location>
        <begin position="268"/>
        <end position="288"/>
    </location>
</feature>
<dbReference type="HOGENOM" id="CLU_908418_0_0_10"/>
<dbReference type="OrthoDB" id="9834729at2"/>
<feature type="transmembrane region" description="Helical" evidence="1">
    <location>
        <begin position="121"/>
        <end position="145"/>
    </location>
</feature>
<keyword evidence="1" id="KW-1133">Transmembrane helix</keyword>
<name>F4L2G6_HALH1</name>
<dbReference type="EMBL" id="CP002691">
    <property type="protein sequence ID" value="AEE53884.1"/>
    <property type="molecule type" value="Genomic_DNA"/>
</dbReference>
<protein>
    <submittedName>
        <fullName evidence="2">Uncharacterized protein</fullName>
    </submittedName>
</protein>
<sequence length="306" mass="35392">MKRKYVIYGTSNEKIDVPKVIILDSSGKIEHIVDDLFATTEENNGLITHVRHEFSKLTRPIRTGIGAVNFVVMAVLSTILSFVFKLNEPLIRGWRLNVIKRVALHEAVQVPSWRPDLLISYFLKGLVLIVSRTLYFLPAIIIIYLSGFQFFDIIKELFYFLRDKWLNANTMGYAEFFMQKVLPQFGMEIFIHFVVLLLYVVFVWPIYRIITIKYALSQCNSAGFFSVKQIRSAISIFRKNADSIYGIYAFTLTIDVLILFLFNALNFASFGIFSLFIPVLGLFFRYWMKGYAYGMLGRVLIQKSAL</sequence>
<reference key="2">
    <citation type="submission" date="2011-04" db="EMBL/GenBank/DDBJ databases">
        <title>Complete sequence of chromosome of Haliscomenobacter hydrossis DSM 1100.</title>
        <authorList>
            <consortium name="US DOE Joint Genome Institute (JGI-PGF)"/>
            <person name="Lucas S."/>
            <person name="Han J."/>
            <person name="Lapidus A."/>
            <person name="Bruce D."/>
            <person name="Goodwin L."/>
            <person name="Pitluck S."/>
            <person name="Peters L."/>
            <person name="Kyrpides N."/>
            <person name="Mavromatis K."/>
            <person name="Ivanova N."/>
            <person name="Ovchinnikova G."/>
            <person name="Pagani I."/>
            <person name="Daligault H."/>
            <person name="Detter J.C."/>
            <person name="Han C."/>
            <person name="Land M."/>
            <person name="Hauser L."/>
            <person name="Markowitz V."/>
            <person name="Cheng J.-F."/>
            <person name="Hugenholtz P."/>
            <person name="Woyke T."/>
            <person name="Wu D."/>
            <person name="Verbarg S."/>
            <person name="Frueling A."/>
            <person name="Brambilla E."/>
            <person name="Klenk H.-P."/>
            <person name="Eisen J.A."/>
        </authorList>
    </citation>
    <scope>NUCLEOTIDE SEQUENCE</scope>
    <source>
        <strain>DSM 1100</strain>
    </source>
</reference>
<dbReference type="STRING" id="760192.Halhy_6062"/>
<dbReference type="AlphaFoldDB" id="F4L2G6"/>
<keyword evidence="1" id="KW-0472">Membrane</keyword>
<accession>F4L2G6</accession>
<dbReference type="KEGG" id="hhy:Halhy_6062"/>
<proteinExistence type="predicted"/>
<reference evidence="2 3" key="1">
    <citation type="journal article" date="2011" name="Stand. Genomic Sci.">
        <title>Complete genome sequence of Haliscomenobacter hydrossis type strain (O).</title>
        <authorList>
            <consortium name="US DOE Joint Genome Institute (JGI-PGF)"/>
            <person name="Daligault H."/>
            <person name="Lapidus A."/>
            <person name="Zeytun A."/>
            <person name="Nolan M."/>
            <person name="Lucas S."/>
            <person name="Del Rio T.G."/>
            <person name="Tice H."/>
            <person name="Cheng J.F."/>
            <person name="Tapia R."/>
            <person name="Han C."/>
            <person name="Goodwin L."/>
            <person name="Pitluck S."/>
            <person name="Liolios K."/>
            <person name="Pagani I."/>
            <person name="Ivanova N."/>
            <person name="Huntemann M."/>
            <person name="Mavromatis K."/>
            <person name="Mikhailova N."/>
            <person name="Pati A."/>
            <person name="Chen A."/>
            <person name="Palaniappan K."/>
            <person name="Land M."/>
            <person name="Hauser L."/>
            <person name="Brambilla E.M."/>
            <person name="Rohde M."/>
            <person name="Verbarg S."/>
            <person name="Goker M."/>
            <person name="Bristow J."/>
            <person name="Eisen J.A."/>
            <person name="Markowitz V."/>
            <person name="Hugenholtz P."/>
            <person name="Kyrpides N.C."/>
            <person name="Klenk H.P."/>
            <person name="Woyke T."/>
        </authorList>
    </citation>
    <scope>NUCLEOTIDE SEQUENCE [LARGE SCALE GENOMIC DNA]</scope>
    <source>
        <strain evidence="3">ATCC 27775 / DSM 1100 / LMG 10767 / O</strain>
    </source>
</reference>
<evidence type="ECO:0000313" key="3">
    <source>
        <dbReference type="Proteomes" id="UP000008461"/>
    </source>
</evidence>
<feature type="transmembrane region" description="Helical" evidence="1">
    <location>
        <begin position="64"/>
        <end position="84"/>
    </location>
</feature>
<gene>
    <name evidence="2" type="ordered locus">Halhy_6062</name>
</gene>
<dbReference type="RefSeq" id="WP_013768406.1">
    <property type="nucleotide sequence ID" value="NC_015510.1"/>
</dbReference>
<feature type="transmembrane region" description="Helical" evidence="1">
    <location>
        <begin position="244"/>
        <end position="262"/>
    </location>
</feature>
<evidence type="ECO:0000256" key="1">
    <source>
        <dbReference type="SAM" id="Phobius"/>
    </source>
</evidence>
<evidence type="ECO:0000313" key="2">
    <source>
        <dbReference type="EMBL" id="AEE53884.1"/>
    </source>
</evidence>
<feature type="transmembrane region" description="Helical" evidence="1">
    <location>
        <begin position="189"/>
        <end position="207"/>
    </location>
</feature>
<organism evidence="2 3">
    <name type="scientific">Haliscomenobacter hydrossis (strain ATCC 27775 / DSM 1100 / LMG 10767 / O)</name>
    <dbReference type="NCBI Taxonomy" id="760192"/>
    <lineage>
        <taxon>Bacteria</taxon>
        <taxon>Pseudomonadati</taxon>
        <taxon>Bacteroidota</taxon>
        <taxon>Saprospiria</taxon>
        <taxon>Saprospirales</taxon>
        <taxon>Haliscomenobacteraceae</taxon>
        <taxon>Haliscomenobacter</taxon>
    </lineage>
</organism>
<keyword evidence="1" id="KW-0812">Transmembrane</keyword>
<keyword evidence="3" id="KW-1185">Reference proteome</keyword>